<keyword evidence="1" id="KW-0472">Membrane</keyword>
<keyword evidence="3" id="KW-1185">Reference proteome</keyword>
<reference evidence="4" key="1">
    <citation type="submission" date="2017-02" db="UniProtKB">
        <authorList>
            <consortium name="WormBaseParasite"/>
        </authorList>
    </citation>
    <scope>IDENTIFICATION</scope>
</reference>
<organism evidence="4">
    <name type="scientific">Anisakis simplex</name>
    <name type="common">Herring worm</name>
    <dbReference type="NCBI Taxonomy" id="6269"/>
    <lineage>
        <taxon>Eukaryota</taxon>
        <taxon>Metazoa</taxon>
        <taxon>Ecdysozoa</taxon>
        <taxon>Nematoda</taxon>
        <taxon>Chromadorea</taxon>
        <taxon>Rhabditida</taxon>
        <taxon>Spirurina</taxon>
        <taxon>Ascaridomorpha</taxon>
        <taxon>Ascaridoidea</taxon>
        <taxon>Anisakidae</taxon>
        <taxon>Anisakis</taxon>
        <taxon>Anisakis simplex complex</taxon>
    </lineage>
</organism>
<keyword evidence="1" id="KW-1133">Transmembrane helix</keyword>
<name>A0A0M3JWB9_ANISI</name>
<feature type="transmembrane region" description="Helical" evidence="1">
    <location>
        <begin position="28"/>
        <end position="50"/>
    </location>
</feature>
<accession>A0A0M3JWB9</accession>
<dbReference type="WBParaSite" id="ASIM_0001257101-mRNA-1">
    <property type="protein sequence ID" value="ASIM_0001257101-mRNA-1"/>
    <property type="gene ID" value="ASIM_0001257101"/>
</dbReference>
<dbReference type="EMBL" id="UYRR01031131">
    <property type="protein sequence ID" value="VDK46404.1"/>
    <property type="molecule type" value="Genomic_DNA"/>
</dbReference>
<sequence>MFQPMITTSEQKQPQKTSKTAIDSRLRYVIITFTILLASIIFFMATRIIFTDQTHSAPITSFQTATKRTILDDGCKYLGLSYTAASQGGGIGNQLFEFISLIGIARTLNRGFLFSNAELCRIPYVTATNFATIKKLYQLSKSFPNLPHQFRVLFPKVSDRTEHFSATLIMCCQSQ</sequence>
<evidence type="ECO:0000256" key="1">
    <source>
        <dbReference type="SAM" id="Phobius"/>
    </source>
</evidence>
<keyword evidence="1" id="KW-0812">Transmembrane</keyword>
<dbReference type="OrthoDB" id="5815225at2759"/>
<gene>
    <name evidence="2" type="ORF">ASIM_LOCUS12037</name>
</gene>
<protein>
    <submittedName>
        <fullName evidence="2 4">Uncharacterized protein</fullName>
    </submittedName>
</protein>
<dbReference type="Proteomes" id="UP000267096">
    <property type="component" value="Unassembled WGS sequence"/>
</dbReference>
<reference evidence="2 3" key="2">
    <citation type="submission" date="2018-11" db="EMBL/GenBank/DDBJ databases">
        <authorList>
            <consortium name="Pathogen Informatics"/>
        </authorList>
    </citation>
    <scope>NUCLEOTIDE SEQUENCE [LARGE SCALE GENOMIC DNA]</scope>
</reference>
<proteinExistence type="predicted"/>
<evidence type="ECO:0000313" key="2">
    <source>
        <dbReference type="EMBL" id="VDK46404.1"/>
    </source>
</evidence>
<evidence type="ECO:0000313" key="3">
    <source>
        <dbReference type="Proteomes" id="UP000267096"/>
    </source>
</evidence>
<dbReference type="AlphaFoldDB" id="A0A0M3JWB9"/>
<evidence type="ECO:0000313" key="4">
    <source>
        <dbReference type="WBParaSite" id="ASIM_0001257101-mRNA-1"/>
    </source>
</evidence>